<dbReference type="RefSeq" id="XP_009032390.1">
    <property type="nucleotide sequence ID" value="XM_009034142.1"/>
</dbReference>
<protein>
    <submittedName>
        <fullName evidence="5">Uncharacterized protein</fullName>
    </submittedName>
</protein>
<sequence length="1314" mass="135911">MGPRLAAAALLLAAAADGASLAVVGATNGTLAVCAYDRLRFAWTVSGAEAAAHSDVWVGLFGAPTAVGAPGAGALARVDADAALDLRGDGDLPRELHDEAGGPAVAARVVAMRWLPEDWTMALEFDAPTNAPPVADVAAFERLVRTNVALRAASFRWDDGGRTLVARVNAPGDAEAIAARFEDRSFEAAAAPWPPPRKPPATVEGEARLRLAVAGEYTAALVVGDAVAAVAAATVTVEACADAVVVDVDRAAAAEALAPPAPPLAPWWDARGVFATAGDNALKIPAEELPLLGRGDFSLAFWIYVAEEPSGAHRGVFFKGDVGRLGGARTPSAWLLPDSNRLALRVSTHAGGDDVGADTELPLPTYAWTHVVFSFANRTANPEPRADGRLARFVFGFYVDGRRDSTLDFYDDVAWNDGALHLGRDPDRRGFRGAFADAAAFPFAADPAAAAALHAAALATFPPEARDVEHLAPTAFAPPKAAEDPPGRGPDALSVDAAVENDGAWDDAVRATEACAPRAARVALYEAAAAGRHAAAASRTAAELLLYGAERRATGPARCARETGAADAPRAAAHLRRAAALRDAAATRMLAVLHLAGLADAAPAARALPAPGAVAAPAEPIVACAVGAAVAGRSCDDRATSAGLRLLLAAALLGDARAAMALSKRYREGRGVAKSVEAAAWYARAAAVAGRDEYHTVGEQTHVELDRLSDERFDDGSFDDGQRGDDDAAIQAQMLRAEAGDVDALVASGDLLYWGARGVARDQARARRFFGRAADSGHAHARCLYAAMLLRGEGGPPDHAAAVAHYEAAAAAGSAKALNGLGYEYFYGHTLDQNATKAFGYFSEAARLDADGDSNFNAAHCLATGTGVARDGREAAVLYERAATRHGHFDAAFELALVKYEGRGGVARDPARALDFFDACARAGWAARDVRAGFDAFLAGDGAAALLWYAEAAEVGFEVAAANAAWLLDRDGAARAVLGAAGPAGHAAHAALRYHRLSASEHGGGDSAAALGDAVRDGALVVAAGGAGVAGSDVADLLATRHARALTWYSRAATAGSPRGAFAMAEMHARGAPGVPRNRDRARRLFETARARDEDRMRAPVFLALALLRLDEWRERLEDIVGFDVIAALPGARGCAGAAVAAAAAAVAAAAAFVQALLFVTSPLARTERGLWWSSISLLFLGSSRRAPGQGTKAKKSAPSRLAESPLVSVADRSASRRRYAAMASSTIVATMVRIAFERFFDAPSRTPPYSPAKIGGSSSTLGRGVGGWMWSRRGARVGARVGATLGAGVASSAHEEHVDTRVAGAHDAARRQS</sequence>
<evidence type="ECO:0000256" key="3">
    <source>
        <dbReference type="SAM" id="Phobius"/>
    </source>
</evidence>
<dbReference type="Proteomes" id="UP000002729">
    <property type="component" value="Unassembled WGS sequence"/>
</dbReference>
<keyword evidence="6" id="KW-1185">Reference proteome</keyword>
<dbReference type="OrthoDB" id="188553at2759"/>
<dbReference type="SMART" id="SM00671">
    <property type="entry name" value="SEL1"/>
    <property type="match status" value="7"/>
</dbReference>
<evidence type="ECO:0000256" key="4">
    <source>
        <dbReference type="SAM" id="SignalP"/>
    </source>
</evidence>
<evidence type="ECO:0000313" key="6">
    <source>
        <dbReference type="Proteomes" id="UP000002729"/>
    </source>
</evidence>
<feature type="transmembrane region" description="Helical" evidence="3">
    <location>
        <begin position="1136"/>
        <end position="1160"/>
    </location>
</feature>
<gene>
    <name evidence="5" type="ORF">AURANDRAFT_60775</name>
</gene>
<dbReference type="GO" id="GO:0036503">
    <property type="term" value="P:ERAD pathway"/>
    <property type="evidence" value="ECO:0007669"/>
    <property type="project" value="TreeGrafter"/>
</dbReference>
<dbReference type="InterPro" id="IPR013320">
    <property type="entry name" value="ConA-like_dom_sf"/>
</dbReference>
<feature type="chain" id="PRO_5003264237" evidence="4">
    <location>
        <begin position="22"/>
        <end position="1314"/>
    </location>
</feature>
<dbReference type="PANTHER" id="PTHR11102">
    <property type="entry name" value="SEL-1-LIKE PROTEIN"/>
    <property type="match status" value="1"/>
</dbReference>
<name>F0XWA6_AURAN</name>
<dbReference type="PANTHER" id="PTHR11102:SF147">
    <property type="entry name" value="SEL1L ADAPTOR SUBUNIT OF ERAD E3 UBIQUITIN LIGASE"/>
    <property type="match status" value="1"/>
</dbReference>
<evidence type="ECO:0000256" key="1">
    <source>
        <dbReference type="ARBA" id="ARBA00038101"/>
    </source>
</evidence>
<feature type="region of interest" description="Disordered" evidence="2">
    <location>
        <begin position="1290"/>
        <end position="1314"/>
    </location>
</feature>
<feature type="signal peptide" evidence="4">
    <location>
        <begin position="1"/>
        <end position="21"/>
    </location>
</feature>
<dbReference type="Pfam" id="PF13385">
    <property type="entry name" value="Laminin_G_3"/>
    <property type="match status" value="1"/>
</dbReference>
<comment type="similarity">
    <text evidence="1">Belongs to the sel-1 family.</text>
</comment>
<reference evidence="5 6" key="1">
    <citation type="journal article" date="2011" name="Proc. Natl. Acad. Sci. U.S.A.">
        <title>Niche of harmful alga Aureococcus anophagefferens revealed through ecogenomics.</title>
        <authorList>
            <person name="Gobler C.J."/>
            <person name="Berry D.L."/>
            <person name="Dyhrman S.T."/>
            <person name="Wilhelm S.W."/>
            <person name="Salamov A."/>
            <person name="Lobanov A.V."/>
            <person name="Zhang Y."/>
            <person name="Collier J.L."/>
            <person name="Wurch L.L."/>
            <person name="Kustka A.B."/>
            <person name="Dill B.D."/>
            <person name="Shah M."/>
            <person name="VerBerkmoes N.C."/>
            <person name="Kuo A."/>
            <person name="Terry A."/>
            <person name="Pangilinan J."/>
            <person name="Lindquist E.A."/>
            <person name="Lucas S."/>
            <person name="Paulsen I.T."/>
            <person name="Hattenrath-Lehmann T.K."/>
            <person name="Talmage S.C."/>
            <person name="Walker E.A."/>
            <person name="Koch F."/>
            <person name="Burson A.M."/>
            <person name="Marcoval M.A."/>
            <person name="Tang Y.Z."/>
            <person name="Lecleir G.R."/>
            <person name="Coyne K.J."/>
            <person name="Berg G.M."/>
            <person name="Bertrand E.M."/>
            <person name="Saito M.A."/>
            <person name="Gladyshev V.N."/>
            <person name="Grigoriev I.V."/>
        </authorList>
    </citation>
    <scope>NUCLEOTIDE SEQUENCE [LARGE SCALE GENOMIC DNA]</scope>
    <source>
        <strain evidence="6">CCMP 1984</strain>
    </source>
</reference>
<dbReference type="KEGG" id="aaf:AURANDRAFT_60775"/>
<dbReference type="GeneID" id="20223158"/>
<proteinExistence type="inferred from homology"/>
<dbReference type="InterPro" id="IPR011990">
    <property type="entry name" value="TPR-like_helical_dom_sf"/>
</dbReference>
<evidence type="ECO:0000256" key="2">
    <source>
        <dbReference type="SAM" id="MobiDB-lite"/>
    </source>
</evidence>
<evidence type="ECO:0000313" key="5">
    <source>
        <dbReference type="EMBL" id="EGB12742.1"/>
    </source>
</evidence>
<accession>F0XWA6</accession>
<dbReference type="InterPro" id="IPR050767">
    <property type="entry name" value="Sel1_AlgK"/>
</dbReference>
<keyword evidence="3" id="KW-1133">Transmembrane helix</keyword>
<dbReference type="Pfam" id="PF08238">
    <property type="entry name" value="Sel1"/>
    <property type="match status" value="8"/>
</dbReference>
<dbReference type="GO" id="GO:0005789">
    <property type="term" value="C:endoplasmic reticulum membrane"/>
    <property type="evidence" value="ECO:0007669"/>
    <property type="project" value="TreeGrafter"/>
</dbReference>
<dbReference type="InParanoid" id="F0XWA6"/>
<dbReference type="EMBL" id="GL833120">
    <property type="protein sequence ID" value="EGB12742.1"/>
    <property type="molecule type" value="Genomic_DNA"/>
</dbReference>
<dbReference type="InterPro" id="IPR006597">
    <property type="entry name" value="Sel1-like"/>
</dbReference>
<dbReference type="SUPFAM" id="SSF81901">
    <property type="entry name" value="HCP-like"/>
    <property type="match status" value="2"/>
</dbReference>
<organism evidence="6">
    <name type="scientific">Aureococcus anophagefferens</name>
    <name type="common">Harmful bloom alga</name>
    <dbReference type="NCBI Taxonomy" id="44056"/>
    <lineage>
        <taxon>Eukaryota</taxon>
        <taxon>Sar</taxon>
        <taxon>Stramenopiles</taxon>
        <taxon>Ochrophyta</taxon>
        <taxon>Pelagophyceae</taxon>
        <taxon>Pelagomonadales</taxon>
        <taxon>Pelagomonadaceae</taxon>
        <taxon>Aureococcus</taxon>
    </lineage>
</organism>
<dbReference type="Gene3D" id="1.25.40.10">
    <property type="entry name" value="Tetratricopeptide repeat domain"/>
    <property type="match status" value="2"/>
</dbReference>
<dbReference type="Gene3D" id="2.60.120.200">
    <property type="match status" value="1"/>
</dbReference>
<dbReference type="OMA" id="PSAWWKP"/>
<keyword evidence="3" id="KW-0472">Membrane</keyword>
<dbReference type="eggNOG" id="KOG1550">
    <property type="taxonomic scope" value="Eukaryota"/>
</dbReference>
<keyword evidence="3" id="KW-0812">Transmembrane</keyword>
<keyword evidence="4" id="KW-0732">Signal</keyword>
<dbReference type="SUPFAM" id="SSF49899">
    <property type="entry name" value="Concanavalin A-like lectins/glucanases"/>
    <property type="match status" value="1"/>
</dbReference>